<organism evidence="2 3">
    <name type="scientific">Thermostichus vulcanus str. 'Rupite'</name>
    <dbReference type="NCBI Taxonomy" id="2813851"/>
    <lineage>
        <taxon>Bacteria</taxon>
        <taxon>Bacillati</taxon>
        <taxon>Cyanobacteriota</taxon>
        <taxon>Cyanophyceae</taxon>
        <taxon>Thermostichales</taxon>
        <taxon>Thermostichaceae</taxon>
        <taxon>Thermostichus</taxon>
    </lineage>
</organism>
<reference evidence="2" key="1">
    <citation type="submission" date="2021-02" db="EMBL/GenBank/DDBJ databases">
        <title>The CRISPR/cas machinery reduction and long-range gene transfer in the hot spring cyanobacterium Synechococcus.</title>
        <authorList>
            <person name="Dvorak P."/>
            <person name="Jahodarova E."/>
            <person name="Hasler P."/>
            <person name="Poulickova A."/>
        </authorList>
    </citation>
    <scope>NUCLEOTIDE SEQUENCE</scope>
    <source>
        <strain evidence="2">Rupite</strain>
    </source>
</reference>
<evidence type="ECO:0008006" key="4">
    <source>
        <dbReference type="Google" id="ProtNLM"/>
    </source>
</evidence>
<sequence>MVSQPFDAGRSRSRLPVRPKSSVLPPRHRERLSSPTPSLFGQASRPRPLKSAHPDSRDPDWLEQLCWWKQISTGIAIVSGFSVLSLYSWTVHTQSQWSQRYQVWQQMQRNERQFLLTQESIANSLRETASRSEMVPLAPDRMIEVPIALPSSQDPAQSPDQHLPKALHGSAKEVLFYPIGY</sequence>
<dbReference type="EMBL" id="JAFIRA010000036">
    <property type="protein sequence ID" value="MCJ2543774.1"/>
    <property type="molecule type" value="Genomic_DNA"/>
</dbReference>
<keyword evidence="3" id="KW-1185">Reference proteome</keyword>
<gene>
    <name evidence="2" type="ORF">JX360_12810</name>
</gene>
<evidence type="ECO:0000313" key="3">
    <source>
        <dbReference type="Proteomes" id="UP000830835"/>
    </source>
</evidence>
<feature type="region of interest" description="Disordered" evidence="1">
    <location>
        <begin position="1"/>
        <end position="56"/>
    </location>
</feature>
<protein>
    <recommendedName>
        <fullName evidence="4">Cell division protein FtsL</fullName>
    </recommendedName>
</protein>
<evidence type="ECO:0000256" key="1">
    <source>
        <dbReference type="SAM" id="MobiDB-lite"/>
    </source>
</evidence>
<dbReference type="Proteomes" id="UP000830835">
    <property type="component" value="Unassembled WGS sequence"/>
</dbReference>
<proteinExistence type="predicted"/>
<accession>A0ABT0CDA5</accession>
<evidence type="ECO:0000313" key="2">
    <source>
        <dbReference type="EMBL" id="MCJ2543774.1"/>
    </source>
</evidence>
<comment type="caution">
    <text evidence="2">The sequence shown here is derived from an EMBL/GenBank/DDBJ whole genome shotgun (WGS) entry which is preliminary data.</text>
</comment>
<name>A0ABT0CDA5_THEVL</name>